<name>A0A068UTY6_COFCA</name>
<dbReference type="STRING" id="49390.A0A068UTY6"/>
<protein>
    <submittedName>
        <fullName evidence="1">Uncharacterized protein</fullName>
    </submittedName>
</protein>
<keyword evidence="2" id="KW-1185">Reference proteome</keyword>
<dbReference type="GO" id="GO:0006355">
    <property type="term" value="P:regulation of DNA-templated transcription"/>
    <property type="evidence" value="ECO:0007669"/>
    <property type="project" value="InterPro"/>
</dbReference>
<dbReference type="InParanoid" id="A0A068UTY6"/>
<accession>A0A068UTY6</accession>
<evidence type="ECO:0000313" key="2">
    <source>
        <dbReference type="Proteomes" id="UP000295252"/>
    </source>
</evidence>
<dbReference type="OrthoDB" id="1743797at2759"/>
<dbReference type="OMA" id="KNWFLAP"/>
<dbReference type="EMBL" id="HG739143">
    <property type="protein sequence ID" value="CDP11747.1"/>
    <property type="molecule type" value="Genomic_DNA"/>
</dbReference>
<dbReference type="InterPro" id="IPR027728">
    <property type="entry name" value="Topless_fam"/>
</dbReference>
<gene>
    <name evidence="1" type="ORF">GSCOC_T00034231001</name>
</gene>
<evidence type="ECO:0000313" key="1">
    <source>
        <dbReference type="EMBL" id="CDP11747.1"/>
    </source>
</evidence>
<dbReference type="PANTHER" id="PTHR44083">
    <property type="entry name" value="TOPLESS-RELATED PROTEIN 1-RELATED"/>
    <property type="match status" value="1"/>
</dbReference>
<reference evidence="2" key="1">
    <citation type="journal article" date="2014" name="Science">
        <title>The coffee genome provides insight into the convergent evolution of caffeine biosynthesis.</title>
        <authorList>
            <person name="Denoeud F."/>
            <person name="Carretero-Paulet L."/>
            <person name="Dereeper A."/>
            <person name="Droc G."/>
            <person name="Guyot R."/>
            <person name="Pietrella M."/>
            <person name="Zheng C."/>
            <person name="Alberti A."/>
            <person name="Anthony F."/>
            <person name="Aprea G."/>
            <person name="Aury J.M."/>
            <person name="Bento P."/>
            <person name="Bernard M."/>
            <person name="Bocs S."/>
            <person name="Campa C."/>
            <person name="Cenci A."/>
            <person name="Combes M.C."/>
            <person name="Crouzillat D."/>
            <person name="Da Silva C."/>
            <person name="Daddiego L."/>
            <person name="De Bellis F."/>
            <person name="Dussert S."/>
            <person name="Garsmeur O."/>
            <person name="Gayraud T."/>
            <person name="Guignon V."/>
            <person name="Jahn K."/>
            <person name="Jamilloux V."/>
            <person name="Joet T."/>
            <person name="Labadie K."/>
            <person name="Lan T."/>
            <person name="Leclercq J."/>
            <person name="Lepelley M."/>
            <person name="Leroy T."/>
            <person name="Li L.T."/>
            <person name="Librado P."/>
            <person name="Lopez L."/>
            <person name="Munoz A."/>
            <person name="Noel B."/>
            <person name="Pallavicini A."/>
            <person name="Perrotta G."/>
            <person name="Poncet V."/>
            <person name="Pot D."/>
            <person name="Priyono X."/>
            <person name="Rigoreau M."/>
            <person name="Rouard M."/>
            <person name="Rozas J."/>
            <person name="Tranchant-Dubreuil C."/>
            <person name="VanBuren R."/>
            <person name="Zhang Q."/>
            <person name="Andrade A.C."/>
            <person name="Argout X."/>
            <person name="Bertrand B."/>
            <person name="de Kochko A."/>
            <person name="Graziosi G."/>
            <person name="Henry R.J."/>
            <person name="Jayarama X."/>
            <person name="Ming R."/>
            <person name="Nagai C."/>
            <person name="Rounsley S."/>
            <person name="Sankoff D."/>
            <person name="Giuliano G."/>
            <person name="Albert V.A."/>
            <person name="Wincker P."/>
            <person name="Lashermes P."/>
        </authorList>
    </citation>
    <scope>NUCLEOTIDE SEQUENCE [LARGE SCALE GENOMIC DNA]</scope>
    <source>
        <strain evidence="2">cv. DH200-94</strain>
    </source>
</reference>
<proteinExistence type="predicted"/>
<organism evidence="1 2">
    <name type="scientific">Coffea canephora</name>
    <name type="common">Robusta coffee</name>
    <dbReference type="NCBI Taxonomy" id="49390"/>
    <lineage>
        <taxon>Eukaryota</taxon>
        <taxon>Viridiplantae</taxon>
        <taxon>Streptophyta</taxon>
        <taxon>Embryophyta</taxon>
        <taxon>Tracheophyta</taxon>
        <taxon>Spermatophyta</taxon>
        <taxon>Magnoliopsida</taxon>
        <taxon>eudicotyledons</taxon>
        <taxon>Gunneridae</taxon>
        <taxon>Pentapetalae</taxon>
        <taxon>asterids</taxon>
        <taxon>lamiids</taxon>
        <taxon>Gentianales</taxon>
        <taxon>Rubiaceae</taxon>
        <taxon>Ixoroideae</taxon>
        <taxon>Gardenieae complex</taxon>
        <taxon>Bertiereae - Coffeeae clade</taxon>
        <taxon>Coffeeae</taxon>
        <taxon>Coffea</taxon>
    </lineage>
</organism>
<dbReference type="PhylomeDB" id="A0A068UTY6"/>
<dbReference type="Proteomes" id="UP000295252">
    <property type="component" value="Chromosome X"/>
</dbReference>
<dbReference type="Gramene" id="CDP11747">
    <property type="protein sequence ID" value="CDP11747"/>
    <property type="gene ID" value="GSCOC_T00034231001"/>
</dbReference>
<sequence>MRTYSGFRKWSLGVVQFDTTRNHFLAAGDEFWDMDNNNMITFTNADGGLPASPRLRFNKEGSLLAVTKSENGIKILVNTDGQYLLRMLESRSFEGSRAFSEQVNVKPAIAGSLGPTGHVAAPVASILE</sequence>
<dbReference type="PANTHER" id="PTHR44083:SF5">
    <property type="entry name" value="PROTEIN TOPLESS-RELATED PROTEIN 2"/>
    <property type="match status" value="1"/>
</dbReference>
<dbReference type="AlphaFoldDB" id="A0A068UTY6"/>